<protein>
    <recommendedName>
        <fullName evidence="6">Serine-threonine kinase receptor-associated protein</fullName>
    </recommendedName>
</protein>
<dbReference type="FunFam" id="3.20.20.70:FF:000401">
    <property type="entry name" value="Deoxyribose-phosphate aldolase (putative)"/>
    <property type="match status" value="1"/>
</dbReference>
<evidence type="ECO:0000256" key="5">
    <source>
        <dbReference type="ARBA" id="ARBA00038394"/>
    </source>
</evidence>
<dbReference type="SMART" id="SM00320">
    <property type="entry name" value="WD40"/>
    <property type="match status" value="7"/>
</dbReference>
<dbReference type="AlphaFoldDB" id="A0A444UFE9"/>
<dbReference type="Pfam" id="PF00400">
    <property type="entry name" value="WD40"/>
    <property type="match status" value="5"/>
</dbReference>
<evidence type="ECO:0000256" key="1">
    <source>
        <dbReference type="ARBA" id="ARBA00022574"/>
    </source>
</evidence>
<keyword evidence="4" id="KW-0508">mRNA splicing</keyword>
<feature type="repeat" description="WD" evidence="7">
    <location>
        <begin position="55"/>
        <end position="96"/>
    </location>
</feature>
<comment type="caution">
    <text evidence="8">The sequence shown here is derived from an EMBL/GenBank/DDBJ whole genome shotgun (WGS) entry which is preliminary data.</text>
</comment>
<dbReference type="PROSITE" id="PS50082">
    <property type="entry name" value="WD_REPEATS_2"/>
    <property type="match status" value="4"/>
</dbReference>
<dbReference type="Pfam" id="PF01791">
    <property type="entry name" value="DeoC"/>
    <property type="match status" value="1"/>
</dbReference>
<evidence type="ECO:0000313" key="9">
    <source>
        <dbReference type="Proteomes" id="UP000289886"/>
    </source>
</evidence>
<dbReference type="InterPro" id="IPR013785">
    <property type="entry name" value="Aldolase_TIM"/>
</dbReference>
<evidence type="ECO:0000313" key="8">
    <source>
        <dbReference type="EMBL" id="RXM33892.1"/>
    </source>
</evidence>
<proteinExistence type="inferred from homology"/>
<dbReference type="GO" id="GO:0032797">
    <property type="term" value="C:SMN complex"/>
    <property type="evidence" value="ECO:0007669"/>
    <property type="project" value="TreeGrafter"/>
</dbReference>
<reference evidence="8 9" key="1">
    <citation type="submission" date="2019-01" db="EMBL/GenBank/DDBJ databases">
        <title>Draft Genome and Complete Hox-Cluster Characterization of the Sterlet Sturgeon (Acipenser ruthenus).</title>
        <authorList>
            <person name="Wei Q."/>
        </authorList>
    </citation>
    <scope>NUCLEOTIDE SEQUENCE [LARGE SCALE GENOMIC DNA]</scope>
    <source>
        <strain evidence="8">WHYD16114868_AA</strain>
        <tissue evidence="8">Blood</tissue>
    </source>
</reference>
<dbReference type="InterPro" id="IPR002915">
    <property type="entry name" value="DeoC/FbaB/LacD_aldolase"/>
</dbReference>
<dbReference type="PANTHER" id="PTHR19877:SF13">
    <property type="entry name" value="SERINE-THREONINE KINASE RECEPTOR-ASSOCIATED PROTEIN"/>
    <property type="match status" value="1"/>
</dbReference>
<sequence>MAMRQTPLTCSGHTRPVVDLAFSGITPYGYFLISACKDGKPMLRQGDTGDWIGTFLGHKGAVWGATLNNEATKAATAAADFTAKVWDAVTGDELLTLAHKHIVKSVNFTQDSNYLLTGGHDKVLRIYDLNKPEAEPQEISGHTSAIKKALWCNNDKQILSAADDKTVRLWDRSSMEVVKTLPFDASVSSMEYIPDGEVLVLSYGKTVAFYNALSLELIKTVDVPTSVHSASLHPEKDFFVVGGDDFKLYKYDYSTKEELESYKGHFGPVHCVRFSPDGELYASGSEDGTLRLWQTAVGKTYGLWKCVLPDLAWVSRVRVNQPAVLRRAQQVQTRRAVKKEWQAAWLLKAVTCIDLTTLSGDDTPSNVRRLCFKAKHPIRDDLMESMGMQDKGITSAAVCVYPSRVCDAVKALKAAKCNIPVASVATGFPAGQTLLKTRLEEVRLAVEDGASEIDIVINRTLALTAQWEALYDEIRQFREACGEAHMKTILAVGELGSFSNIYKASLVAMMAGSDFIKTSTGKEGVNATFPVAIVMVRAIREYFWKTGVKVGFKPAGGICSVKDSLAWPGCPSPSFSPSFTPSLPLSQVGFKPAGGISSAKDSLLWLSLIKEELGEEWLSPALFRLGASSLLSDIERQPCSAPE</sequence>
<dbReference type="CDD" id="cd00200">
    <property type="entry name" value="WD40"/>
    <property type="match status" value="1"/>
</dbReference>
<dbReference type="GO" id="GO:0016301">
    <property type="term" value="F:kinase activity"/>
    <property type="evidence" value="ECO:0007669"/>
    <property type="project" value="UniProtKB-KW"/>
</dbReference>
<keyword evidence="3" id="KW-0677">Repeat</keyword>
<organism evidence="8 9">
    <name type="scientific">Acipenser ruthenus</name>
    <name type="common">Sterlet sturgeon</name>
    <dbReference type="NCBI Taxonomy" id="7906"/>
    <lineage>
        <taxon>Eukaryota</taxon>
        <taxon>Metazoa</taxon>
        <taxon>Chordata</taxon>
        <taxon>Craniata</taxon>
        <taxon>Vertebrata</taxon>
        <taxon>Euteleostomi</taxon>
        <taxon>Actinopterygii</taxon>
        <taxon>Chondrostei</taxon>
        <taxon>Acipenseriformes</taxon>
        <taxon>Acipenseridae</taxon>
        <taxon>Acipenser</taxon>
    </lineage>
</organism>
<dbReference type="GO" id="GO:0000387">
    <property type="term" value="P:spliceosomal snRNP assembly"/>
    <property type="evidence" value="ECO:0007669"/>
    <property type="project" value="TreeGrafter"/>
</dbReference>
<dbReference type="InterPro" id="IPR011343">
    <property type="entry name" value="DeoC"/>
</dbReference>
<dbReference type="Gene3D" id="3.20.20.70">
    <property type="entry name" value="Aldolase class I"/>
    <property type="match status" value="2"/>
</dbReference>
<feature type="repeat" description="WD" evidence="7">
    <location>
        <begin position="96"/>
        <end position="137"/>
    </location>
</feature>
<comment type="similarity">
    <text evidence="5">Belongs to the WD repeat STRAP family.</text>
</comment>
<feature type="repeat" description="WD" evidence="7">
    <location>
        <begin position="139"/>
        <end position="180"/>
    </location>
</feature>
<dbReference type="FunFam" id="2.130.10.10:FF:000133">
    <property type="entry name" value="Serine-threonine kinase receptor-associated protein"/>
    <property type="match status" value="1"/>
</dbReference>
<keyword evidence="8" id="KW-0675">Receptor</keyword>
<dbReference type="GO" id="GO:0030512">
    <property type="term" value="P:negative regulation of transforming growth factor beta receptor signaling pathway"/>
    <property type="evidence" value="ECO:0007669"/>
    <property type="project" value="UniProtKB-ARBA"/>
</dbReference>
<dbReference type="Gene3D" id="2.130.10.10">
    <property type="entry name" value="YVTN repeat-like/Quinoprotein amine dehydrogenase"/>
    <property type="match status" value="1"/>
</dbReference>
<dbReference type="InterPro" id="IPR020472">
    <property type="entry name" value="WD40_PAC1"/>
</dbReference>
<evidence type="ECO:0000256" key="4">
    <source>
        <dbReference type="ARBA" id="ARBA00023187"/>
    </source>
</evidence>
<feature type="repeat" description="WD" evidence="7">
    <location>
        <begin position="262"/>
        <end position="294"/>
    </location>
</feature>
<dbReference type="CDD" id="cd00959">
    <property type="entry name" value="DeoC"/>
    <property type="match status" value="1"/>
</dbReference>
<dbReference type="GO" id="GO:0003723">
    <property type="term" value="F:RNA binding"/>
    <property type="evidence" value="ECO:0007669"/>
    <property type="project" value="TreeGrafter"/>
</dbReference>
<dbReference type="GO" id="GO:0004139">
    <property type="term" value="F:deoxyribose-phosphate aldolase activity"/>
    <property type="evidence" value="ECO:0007669"/>
    <property type="project" value="InterPro"/>
</dbReference>
<evidence type="ECO:0000256" key="6">
    <source>
        <dbReference type="ARBA" id="ARBA00040390"/>
    </source>
</evidence>
<keyword evidence="2" id="KW-0507">mRNA processing</keyword>
<dbReference type="SMART" id="SM01133">
    <property type="entry name" value="DeoC"/>
    <property type="match status" value="1"/>
</dbReference>
<dbReference type="NCBIfam" id="TIGR00126">
    <property type="entry name" value="deoC"/>
    <property type="match status" value="1"/>
</dbReference>
<dbReference type="EMBL" id="SCEB01214674">
    <property type="protein sequence ID" value="RXM33892.1"/>
    <property type="molecule type" value="Genomic_DNA"/>
</dbReference>
<dbReference type="UniPathway" id="UPA00002">
    <property type="reaction ID" value="UER00468"/>
</dbReference>
<dbReference type="SUPFAM" id="SSF50978">
    <property type="entry name" value="WD40 repeat-like"/>
    <property type="match status" value="1"/>
</dbReference>
<keyword evidence="1 7" id="KW-0853">WD repeat</keyword>
<evidence type="ECO:0000256" key="2">
    <source>
        <dbReference type="ARBA" id="ARBA00022664"/>
    </source>
</evidence>
<evidence type="ECO:0000256" key="7">
    <source>
        <dbReference type="PROSITE-ProRule" id="PRU00221"/>
    </source>
</evidence>
<dbReference type="GO" id="GO:0009264">
    <property type="term" value="P:deoxyribonucleotide catabolic process"/>
    <property type="evidence" value="ECO:0007669"/>
    <property type="project" value="InterPro"/>
</dbReference>
<dbReference type="Proteomes" id="UP000289886">
    <property type="component" value="Unassembled WGS sequence"/>
</dbReference>
<dbReference type="GO" id="GO:0046386">
    <property type="term" value="P:deoxyribose phosphate catabolic process"/>
    <property type="evidence" value="ECO:0007669"/>
    <property type="project" value="UniProtKB-UniPathway"/>
</dbReference>
<accession>A0A444UFE9</accession>
<dbReference type="InterPro" id="IPR001680">
    <property type="entry name" value="WD40_rpt"/>
</dbReference>
<dbReference type="PRINTS" id="PR00320">
    <property type="entry name" value="GPROTEINBRPT"/>
</dbReference>
<keyword evidence="9" id="KW-1185">Reference proteome</keyword>
<evidence type="ECO:0000256" key="3">
    <source>
        <dbReference type="ARBA" id="ARBA00022737"/>
    </source>
</evidence>
<dbReference type="InterPro" id="IPR036322">
    <property type="entry name" value="WD40_repeat_dom_sf"/>
</dbReference>
<gene>
    <name evidence="8" type="ORF">EOD39_5119</name>
</gene>
<dbReference type="SUPFAM" id="SSF51569">
    <property type="entry name" value="Aldolase"/>
    <property type="match status" value="2"/>
</dbReference>
<name>A0A444UFE9_ACIRT</name>
<keyword evidence="8" id="KW-0808">Transferase</keyword>
<dbReference type="PANTHER" id="PTHR19877">
    <property type="entry name" value="EUKARYOTIC TRANSLATION INITIATION FACTOR 3 SUBUNIT I"/>
    <property type="match status" value="1"/>
</dbReference>
<keyword evidence="8" id="KW-0418">Kinase</keyword>
<dbReference type="InterPro" id="IPR015943">
    <property type="entry name" value="WD40/YVTN_repeat-like_dom_sf"/>
</dbReference>
<dbReference type="PROSITE" id="PS50294">
    <property type="entry name" value="WD_REPEATS_REGION"/>
    <property type="match status" value="3"/>
</dbReference>